<gene>
    <name evidence="2" type="ORF">FM101_02710</name>
</gene>
<sequence>MVPLLVLAAVWWWVARLRRKTSAEVNGSVGPASAREAAGQLGAEAHRAVYRQLAQGNFMGAVQAYRSATGVGVKASIIAVRSLEAHPQVHQDRGSFAQTQEPVQDTRPPAEATGSEASAAAPGEPDANPAAGDDVAGAGPTEPTAEAADPSGPAAQANLDDFTIPEEWAEKFGSGASRKTSNFRISAEEDGVKREFGTDELPPAEFDQFQSLLRDHDLDGAADLLAKFSGLDRDSIRELLDTAPVDGNPASMSEDIADFSFEGDGPEGHVQFSASDLPGEDKTRFLGFVRAGELGQAAEIVHRHTGLPAEMVEQLLTAFGKK</sequence>
<dbReference type="Proteomes" id="UP000195913">
    <property type="component" value="Unassembled WGS sequence"/>
</dbReference>
<name>A0A1R4F8F8_9MICC</name>
<evidence type="ECO:0000256" key="1">
    <source>
        <dbReference type="SAM" id="MobiDB-lite"/>
    </source>
</evidence>
<feature type="region of interest" description="Disordered" evidence="1">
    <location>
        <begin position="89"/>
        <end position="158"/>
    </location>
</feature>
<evidence type="ECO:0000313" key="3">
    <source>
        <dbReference type="Proteomes" id="UP000195913"/>
    </source>
</evidence>
<dbReference type="AlphaFoldDB" id="A0A1R4F8F8"/>
<keyword evidence="3" id="KW-1185">Reference proteome</keyword>
<evidence type="ECO:0000313" key="2">
    <source>
        <dbReference type="EMBL" id="SJM52123.1"/>
    </source>
</evidence>
<feature type="compositionally biased region" description="Low complexity" evidence="1">
    <location>
        <begin position="109"/>
        <end position="140"/>
    </location>
</feature>
<dbReference type="EMBL" id="FUHW01000013">
    <property type="protein sequence ID" value="SJM52123.1"/>
    <property type="molecule type" value="Genomic_DNA"/>
</dbReference>
<organism evidence="2 3">
    <name type="scientific">Arthrobacter rhombi</name>
    <dbReference type="NCBI Taxonomy" id="71253"/>
    <lineage>
        <taxon>Bacteria</taxon>
        <taxon>Bacillati</taxon>
        <taxon>Actinomycetota</taxon>
        <taxon>Actinomycetes</taxon>
        <taxon>Micrococcales</taxon>
        <taxon>Micrococcaceae</taxon>
        <taxon>Arthrobacter</taxon>
    </lineage>
</organism>
<reference evidence="2 3" key="1">
    <citation type="submission" date="2017-02" db="EMBL/GenBank/DDBJ databases">
        <authorList>
            <person name="Peterson S.W."/>
        </authorList>
    </citation>
    <scope>NUCLEOTIDE SEQUENCE [LARGE SCALE GENOMIC DNA]</scope>
    <source>
        <strain evidence="2 3">B Ar 00.02</strain>
    </source>
</reference>
<accession>A0A1R4F8F8</accession>
<protein>
    <submittedName>
        <fullName evidence="2">Uncharacterized protein</fullName>
    </submittedName>
</protein>
<proteinExistence type="predicted"/>